<dbReference type="InterPro" id="IPR030846">
    <property type="entry name" value="DnaG_bac"/>
</dbReference>
<gene>
    <name evidence="12" type="primary">dnaG</name>
    <name evidence="16" type="ORF">A3A04_01285</name>
</gene>
<accession>A0A1G1ZK35</accession>
<dbReference type="InterPro" id="IPR006171">
    <property type="entry name" value="TOPRIM_dom"/>
</dbReference>
<dbReference type="EC" id="2.7.7.101" evidence="12"/>
<dbReference type="GO" id="GO:0005737">
    <property type="term" value="C:cytoplasm"/>
    <property type="evidence" value="ECO:0007669"/>
    <property type="project" value="TreeGrafter"/>
</dbReference>
<evidence type="ECO:0000256" key="1">
    <source>
        <dbReference type="ARBA" id="ARBA00022478"/>
    </source>
</evidence>
<dbReference type="InterPro" id="IPR037068">
    <property type="entry name" value="DNA_primase_core_N_sf"/>
</dbReference>
<keyword evidence="5 12" id="KW-0235">DNA replication</keyword>
<dbReference type="InterPro" id="IPR034151">
    <property type="entry name" value="TOPRIM_DnaG_bac"/>
</dbReference>
<dbReference type="Gene3D" id="3.40.1360.10">
    <property type="match status" value="1"/>
</dbReference>
<keyword evidence="2 12" id="KW-0639">Primosome</keyword>
<evidence type="ECO:0000256" key="7">
    <source>
        <dbReference type="ARBA" id="ARBA00022771"/>
    </source>
</evidence>
<evidence type="ECO:0000256" key="6">
    <source>
        <dbReference type="ARBA" id="ARBA00022723"/>
    </source>
</evidence>
<comment type="caution">
    <text evidence="16">The sequence shown here is derived from an EMBL/GenBank/DDBJ whole genome shotgun (WGS) entry which is preliminary data.</text>
</comment>
<dbReference type="GO" id="GO:0003899">
    <property type="term" value="F:DNA-directed RNA polymerase activity"/>
    <property type="evidence" value="ECO:0007669"/>
    <property type="project" value="UniProtKB-UniRule"/>
</dbReference>
<evidence type="ECO:0000256" key="2">
    <source>
        <dbReference type="ARBA" id="ARBA00022515"/>
    </source>
</evidence>
<evidence type="ECO:0000313" key="16">
    <source>
        <dbReference type="EMBL" id="OGY64983.1"/>
    </source>
</evidence>
<evidence type="ECO:0000256" key="10">
    <source>
        <dbReference type="ARBA" id="ARBA00023125"/>
    </source>
</evidence>
<dbReference type="Gene3D" id="3.90.580.10">
    <property type="entry name" value="Zinc finger, CHC2-type domain"/>
    <property type="match status" value="1"/>
</dbReference>
<dbReference type="SMART" id="SM00493">
    <property type="entry name" value="TOPRIM"/>
    <property type="match status" value="1"/>
</dbReference>
<evidence type="ECO:0000256" key="12">
    <source>
        <dbReference type="HAMAP-Rule" id="MF_00974"/>
    </source>
</evidence>
<dbReference type="Pfam" id="PF08275">
    <property type="entry name" value="DNAG_N"/>
    <property type="match status" value="1"/>
</dbReference>
<keyword evidence="3 12" id="KW-0808">Transferase</keyword>
<dbReference type="PROSITE" id="PS50880">
    <property type="entry name" value="TOPRIM"/>
    <property type="match status" value="1"/>
</dbReference>
<keyword evidence="8 12" id="KW-0862">Zinc</keyword>
<dbReference type="Pfam" id="PF01807">
    <property type="entry name" value="Zn_ribbon_DnaG"/>
    <property type="match status" value="1"/>
</dbReference>
<dbReference type="SUPFAM" id="SSF57783">
    <property type="entry name" value="Zinc beta-ribbon"/>
    <property type="match status" value="1"/>
</dbReference>
<evidence type="ECO:0000256" key="9">
    <source>
        <dbReference type="ARBA" id="ARBA00022842"/>
    </source>
</evidence>
<dbReference type="Gene3D" id="3.90.980.10">
    <property type="entry name" value="DNA primase, catalytic core, N-terminal domain"/>
    <property type="match status" value="1"/>
</dbReference>
<keyword evidence="1 12" id="KW-0240">DNA-directed RNA polymerase</keyword>
<dbReference type="InterPro" id="IPR006295">
    <property type="entry name" value="DNA_primase_DnaG"/>
</dbReference>
<feature type="domain" description="Toprim" evidence="15">
    <location>
        <begin position="251"/>
        <end position="332"/>
    </location>
</feature>
<keyword evidence="10 12" id="KW-0238">DNA-binding</keyword>
<sequence>MSDSVKEIKTKINIADFIRSYVTLAGAGKHFKGLCPFHAEKTPSFIVSPERQSWHCFGCDIGGDVFSFLMKYENIEFYEALKILAERAGIELRHTNPENYRQFGVLYDIIRDAVIYYKSELERNTSAINYLHSRGLKDETIEGFDLGVSGSGYDNLLRHLVALRYDINDAVRAGLIYRNERGLFQDRFRNRLMFSICNGFGKPVAFTARILPAFDNGEVGKYINSPETPLFIKSKFFYGLNKSKKIIRDAGKMFIVEGPMDMIMSWQDGVRNVVATMGTALTSDHMKIIERHADTCIMSFDNDPAGSAAGEKALDLAAAHDINAEVCTIRDYKDPADLVANKPGALHEFVAHTKPAIEFYFEKYLGKGHEKKNIRSVLVKIALMKSPLDRSRAMKELSRLTNIEEQVLIEEMGMLNIETSEQKPMEQKPHEHSPLTRKDSIAERIISLAYARRDPVVCEDIKSFLSSSSQELINIVFSGLMGDSPPPSPSSLEFHGILVKNEAVMDRIAHRAGLEASRESEEIDEEIQELKKQLRGEYYKEKRAALTEAIRSAEKRGDETALEEALRELIKIPLDTPRT</sequence>
<dbReference type="HAMAP" id="MF_00974">
    <property type="entry name" value="DNA_primase_DnaG"/>
    <property type="match status" value="1"/>
</dbReference>
<feature type="zinc finger region" description="CHC2-type" evidence="12 14">
    <location>
        <begin position="35"/>
        <end position="59"/>
    </location>
</feature>
<proteinExistence type="inferred from homology"/>
<comment type="subunit">
    <text evidence="12">Monomer. Interacts with DnaB.</text>
</comment>
<organism evidence="16 17">
    <name type="scientific">Candidatus Harrisonbacteria bacterium RIFCSPLOWO2_01_FULL_40_28</name>
    <dbReference type="NCBI Taxonomy" id="1798406"/>
    <lineage>
        <taxon>Bacteria</taxon>
        <taxon>Candidatus Harrisoniibacteriota</taxon>
    </lineage>
</organism>
<dbReference type="InterPro" id="IPR013264">
    <property type="entry name" value="DNAG_N"/>
</dbReference>
<comment type="similarity">
    <text evidence="12 13">Belongs to the DnaG primase family.</text>
</comment>
<evidence type="ECO:0000256" key="14">
    <source>
        <dbReference type="PIRSR" id="PIRSR002811-1"/>
    </source>
</evidence>
<dbReference type="CDD" id="cd03364">
    <property type="entry name" value="TOPRIM_DnaG_primases"/>
    <property type="match status" value="1"/>
</dbReference>
<keyword evidence="6 12" id="KW-0479">Metal-binding</keyword>
<dbReference type="Proteomes" id="UP000178517">
    <property type="component" value="Unassembled WGS sequence"/>
</dbReference>
<dbReference type="InterPro" id="IPR002694">
    <property type="entry name" value="Znf_CHC2"/>
</dbReference>
<keyword evidence="11 12" id="KW-0804">Transcription</keyword>
<protein>
    <recommendedName>
        <fullName evidence="12 13">DNA primase</fullName>
        <ecNumber evidence="12">2.7.7.101</ecNumber>
    </recommendedName>
</protein>
<dbReference type="GO" id="GO:0003677">
    <property type="term" value="F:DNA binding"/>
    <property type="evidence" value="ECO:0007669"/>
    <property type="project" value="UniProtKB-KW"/>
</dbReference>
<keyword evidence="4 12" id="KW-0548">Nucleotidyltransferase</keyword>
<dbReference type="EMBL" id="MHJI01000027">
    <property type="protein sequence ID" value="OGY64983.1"/>
    <property type="molecule type" value="Genomic_DNA"/>
</dbReference>
<keyword evidence="9" id="KW-0460">Magnesium</keyword>
<evidence type="ECO:0000313" key="17">
    <source>
        <dbReference type="Proteomes" id="UP000178517"/>
    </source>
</evidence>
<evidence type="ECO:0000256" key="4">
    <source>
        <dbReference type="ARBA" id="ARBA00022695"/>
    </source>
</evidence>
<evidence type="ECO:0000256" key="5">
    <source>
        <dbReference type="ARBA" id="ARBA00022705"/>
    </source>
</evidence>
<dbReference type="GO" id="GO:0006269">
    <property type="term" value="P:DNA replication, synthesis of primer"/>
    <property type="evidence" value="ECO:0007669"/>
    <property type="project" value="UniProtKB-UniRule"/>
</dbReference>
<dbReference type="PIRSF" id="PIRSF002811">
    <property type="entry name" value="DnaG"/>
    <property type="match status" value="1"/>
</dbReference>
<comment type="function">
    <text evidence="12 13">RNA polymerase that catalyzes the synthesis of short RNA molecules used as primers for DNA polymerase during DNA replication.</text>
</comment>
<dbReference type="SMART" id="SM00400">
    <property type="entry name" value="ZnF_CHCC"/>
    <property type="match status" value="1"/>
</dbReference>
<evidence type="ECO:0000256" key="13">
    <source>
        <dbReference type="PIRNR" id="PIRNR002811"/>
    </source>
</evidence>
<dbReference type="PANTHER" id="PTHR30313:SF2">
    <property type="entry name" value="DNA PRIMASE"/>
    <property type="match status" value="1"/>
</dbReference>
<dbReference type="SUPFAM" id="SSF56731">
    <property type="entry name" value="DNA primase core"/>
    <property type="match status" value="1"/>
</dbReference>
<keyword evidence="7 12" id="KW-0863">Zinc-finger</keyword>
<dbReference type="Pfam" id="PF13155">
    <property type="entry name" value="Toprim_2"/>
    <property type="match status" value="1"/>
</dbReference>
<dbReference type="InterPro" id="IPR036977">
    <property type="entry name" value="DNA_primase_Znf_CHC2"/>
</dbReference>
<evidence type="ECO:0000259" key="15">
    <source>
        <dbReference type="PROSITE" id="PS50880"/>
    </source>
</evidence>
<evidence type="ECO:0000256" key="8">
    <source>
        <dbReference type="ARBA" id="ARBA00022833"/>
    </source>
</evidence>
<dbReference type="FunFam" id="3.90.580.10:FF:000001">
    <property type="entry name" value="DNA primase"/>
    <property type="match status" value="1"/>
</dbReference>
<dbReference type="GO" id="GO:0000428">
    <property type="term" value="C:DNA-directed RNA polymerase complex"/>
    <property type="evidence" value="ECO:0007669"/>
    <property type="project" value="UniProtKB-KW"/>
</dbReference>
<dbReference type="NCBIfam" id="TIGR01391">
    <property type="entry name" value="dnaG"/>
    <property type="match status" value="1"/>
</dbReference>
<dbReference type="GO" id="GO:0008270">
    <property type="term" value="F:zinc ion binding"/>
    <property type="evidence" value="ECO:0007669"/>
    <property type="project" value="UniProtKB-UniRule"/>
</dbReference>
<reference evidence="16 17" key="1">
    <citation type="journal article" date="2016" name="Nat. Commun.">
        <title>Thousands of microbial genomes shed light on interconnected biogeochemical processes in an aquifer system.</title>
        <authorList>
            <person name="Anantharaman K."/>
            <person name="Brown C.T."/>
            <person name="Hug L.A."/>
            <person name="Sharon I."/>
            <person name="Castelle C.J."/>
            <person name="Probst A.J."/>
            <person name="Thomas B.C."/>
            <person name="Singh A."/>
            <person name="Wilkins M.J."/>
            <person name="Karaoz U."/>
            <person name="Brodie E.L."/>
            <person name="Williams K.H."/>
            <person name="Hubbard S.S."/>
            <person name="Banfield J.F."/>
        </authorList>
    </citation>
    <scope>NUCLEOTIDE SEQUENCE [LARGE SCALE GENOMIC DNA]</scope>
</reference>
<comment type="domain">
    <text evidence="12">Contains an N-terminal zinc-binding domain, a central core domain that contains the primase activity, and a C-terminal DnaB-binding domain.</text>
</comment>
<dbReference type="GO" id="GO:1990077">
    <property type="term" value="C:primosome complex"/>
    <property type="evidence" value="ECO:0007669"/>
    <property type="project" value="UniProtKB-KW"/>
</dbReference>
<comment type="catalytic activity">
    <reaction evidence="12">
        <text>ssDNA + n NTP = ssDNA/pppN(pN)n-1 hybrid + (n-1) diphosphate.</text>
        <dbReference type="EC" id="2.7.7.101"/>
    </reaction>
</comment>
<comment type="cofactor">
    <cofactor evidence="12 13 14">
        <name>Zn(2+)</name>
        <dbReference type="ChEBI" id="CHEBI:29105"/>
    </cofactor>
    <text evidence="12 13 14">Binds 1 zinc ion per monomer.</text>
</comment>
<evidence type="ECO:0000256" key="11">
    <source>
        <dbReference type="ARBA" id="ARBA00023163"/>
    </source>
</evidence>
<dbReference type="PANTHER" id="PTHR30313">
    <property type="entry name" value="DNA PRIMASE"/>
    <property type="match status" value="1"/>
</dbReference>
<dbReference type="InterPro" id="IPR050219">
    <property type="entry name" value="DnaG_primase"/>
</dbReference>
<dbReference type="AlphaFoldDB" id="A0A1G1ZK35"/>
<evidence type="ECO:0000256" key="3">
    <source>
        <dbReference type="ARBA" id="ARBA00022679"/>
    </source>
</evidence>
<name>A0A1G1ZK35_9BACT</name>
<dbReference type="STRING" id="1798406.A3A04_01285"/>